<keyword evidence="6" id="KW-1015">Disulfide bond</keyword>
<evidence type="ECO:0000256" key="7">
    <source>
        <dbReference type="ARBA" id="ARBA00023180"/>
    </source>
</evidence>
<evidence type="ECO:0000256" key="9">
    <source>
        <dbReference type="SAM" id="MobiDB-lite"/>
    </source>
</evidence>
<comment type="subcellular location">
    <subcellularLocation>
        <location evidence="1">Cell membrane</location>
        <topology evidence="1">Lipid-anchor</topology>
        <topology evidence="1">GPI-anchor</topology>
    </subcellularLocation>
</comment>
<evidence type="ECO:0000256" key="10">
    <source>
        <dbReference type="SAM" id="SignalP"/>
    </source>
</evidence>
<sequence>MALSKFFLSLTLTLSILSICAVDAADHHPAVAAPSPSSSSSPTGDCSSLILNMADCLSFVSSGSQISKPEGTCCSGLKTVIKTNGECLCEAFKSSASLGVTLNLTRASTLPAACKIPASSFPKCALSLVPTAAPGVQVQPSPIAGAPPTGSGGASGAALTPAPAPSKAGSTMLSVSVGSVVVGLLIIMSV</sequence>
<feature type="chain" id="PRO_5046381234" description="Bifunctional inhibitor/plant lipid transfer protein/seed storage helical domain-containing protein" evidence="10">
    <location>
        <begin position="25"/>
        <end position="190"/>
    </location>
</feature>
<keyword evidence="4" id="KW-0472">Membrane</keyword>
<dbReference type="EMBL" id="JBBPBM010000009">
    <property type="protein sequence ID" value="KAK8568360.1"/>
    <property type="molecule type" value="Genomic_DNA"/>
</dbReference>
<proteinExistence type="inferred from homology"/>
<dbReference type="PRINTS" id="PR00382">
    <property type="entry name" value="LIPIDTRNSFER"/>
</dbReference>
<keyword evidence="13" id="KW-1185">Reference proteome</keyword>
<keyword evidence="4" id="KW-0336">GPI-anchor</keyword>
<name>A0ABR2F0A2_9ROSI</name>
<dbReference type="InterPro" id="IPR036312">
    <property type="entry name" value="Bifun_inhib/LTP/seed_sf"/>
</dbReference>
<evidence type="ECO:0000256" key="6">
    <source>
        <dbReference type="ARBA" id="ARBA00023157"/>
    </source>
</evidence>
<evidence type="ECO:0000256" key="8">
    <source>
        <dbReference type="ARBA" id="ARBA00023288"/>
    </source>
</evidence>
<comment type="similarity">
    <text evidence="2">Belongs to the plant LTP family.</text>
</comment>
<feature type="signal peptide" evidence="10">
    <location>
        <begin position="1"/>
        <end position="24"/>
    </location>
</feature>
<evidence type="ECO:0000256" key="5">
    <source>
        <dbReference type="ARBA" id="ARBA00022729"/>
    </source>
</evidence>
<evidence type="ECO:0000256" key="3">
    <source>
        <dbReference type="ARBA" id="ARBA00022475"/>
    </source>
</evidence>
<dbReference type="PANTHER" id="PTHR33044">
    <property type="entry name" value="BIFUNCTIONAL INHIBITOR/LIPID-TRANSFER PROTEIN/SEED STORAGE 2S ALBUMIN SUPERFAMILY PROTEIN-RELATED"/>
    <property type="match status" value="1"/>
</dbReference>
<dbReference type="InterPro" id="IPR000528">
    <property type="entry name" value="Plant_nsLTP"/>
</dbReference>
<keyword evidence="7" id="KW-0325">Glycoprotein</keyword>
<dbReference type="InterPro" id="IPR016140">
    <property type="entry name" value="Bifunc_inhib/LTP/seed_store"/>
</dbReference>
<dbReference type="CDD" id="cd00010">
    <property type="entry name" value="AAI_LTSS"/>
    <property type="match status" value="1"/>
</dbReference>
<comment type="caution">
    <text evidence="12">The sequence shown here is derived from an EMBL/GenBank/DDBJ whole genome shotgun (WGS) entry which is preliminary data.</text>
</comment>
<keyword evidence="3" id="KW-1003">Cell membrane</keyword>
<evidence type="ECO:0000259" key="11">
    <source>
        <dbReference type="SMART" id="SM00499"/>
    </source>
</evidence>
<dbReference type="Proteomes" id="UP001472677">
    <property type="component" value="Unassembled WGS sequence"/>
</dbReference>
<evidence type="ECO:0000313" key="12">
    <source>
        <dbReference type="EMBL" id="KAK8568360.1"/>
    </source>
</evidence>
<dbReference type="Pfam" id="PF14368">
    <property type="entry name" value="LTP_2"/>
    <property type="match status" value="1"/>
</dbReference>
<keyword evidence="8" id="KW-0449">Lipoprotein</keyword>
<feature type="region of interest" description="Disordered" evidence="9">
    <location>
        <begin position="140"/>
        <end position="162"/>
    </location>
</feature>
<feature type="compositionally biased region" description="Low complexity" evidence="9">
    <location>
        <begin position="140"/>
        <end position="149"/>
    </location>
</feature>
<evidence type="ECO:0000256" key="4">
    <source>
        <dbReference type="ARBA" id="ARBA00022622"/>
    </source>
</evidence>
<dbReference type="InterPro" id="IPR043325">
    <property type="entry name" value="LTSS"/>
</dbReference>
<gene>
    <name evidence="12" type="ORF">V6N12_006914</name>
</gene>
<evidence type="ECO:0000256" key="2">
    <source>
        <dbReference type="ARBA" id="ARBA00009748"/>
    </source>
</evidence>
<organism evidence="12 13">
    <name type="scientific">Hibiscus sabdariffa</name>
    <name type="common">roselle</name>
    <dbReference type="NCBI Taxonomy" id="183260"/>
    <lineage>
        <taxon>Eukaryota</taxon>
        <taxon>Viridiplantae</taxon>
        <taxon>Streptophyta</taxon>
        <taxon>Embryophyta</taxon>
        <taxon>Tracheophyta</taxon>
        <taxon>Spermatophyta</taxon>
        <taxon>Magnoliopsida</taxon>
        <taxon>eudicotyledons</taxon>
        <taxon>Gunneridae</taxon>
        <taxon>Pentapetalae</taxon>
        <taxon>rosids</taxon>
        <taxon>malvids</taxon>
        <taxon>Malvales</taxon>
        <taxon>Malvaceae</taxon>
        <taxon>Malvoideae</taxon>
        <taxon>Hibiscus</taxon>
    </lineage>
</organism>
<feature type="domain" description="Bifunctional inhibitor/plant lipid transfer protein/seed storage helical" evidence="11">
    <location>
        <begin position="46"/>
        <end position="124"/>
    </location>
</feature>
<evidence type="ECO:0000313" key="13">
    <source>
        <dbReference type="Proteomes" id="UP001472677"/>
    </source>
</evidence>
<keyword evidence="5 10" id="KW-0732">Signal</keyword>
<dbReference type="SUPFAM" id="SSF47699">
    <property type="entry name" value="Bifunctional inhibitor/lipid-transfer protein/seed storage 2S albumin"/>
    <property type="match status" value="1"/>
</dbReference>
<accession>A0ABR2F0A2</accession>
<dbReference type="Gene3D" id="1.10.110.10">
    <property type="entry name" value="Plant lipid-transfer and hydrophobic proteins"/>
    <property type="match status" value="1"/>
</dbReference>
<reference evidence="12 13" key="1">
    <citation type="journal article" date="2024" name="G3 (Bethesda)">
        <title>Genome assembly of Hibiscus sabdariffa L. provides insights into metabolisms of medicinal natural products.</title>
        <authorList>
            <person name="Kim T."/>
        </authorList>
    </citation>
    <scope>NUCLEOTIDE SEQUENCE [LARGE SCALE GENOMIC DNA]</scope>
    <source>
        <strain evidence="12">TK-2024</strain>
        <tissue evidence="12">Old leaves</tissue>
    </source>
</reference>
<evidence type="ECO:0000256" key="1">
    <source>
        <dbReference type="ARBA" id="ARBA00004609"/>
    </source>
</evidence>
<protein>
    <recommendedName>
        <fullName evidence="11">Bifunctional inhibitor/plant lipid transfer protein/seed storage helical domain-containing protein</fullName>
    </recommendedName>
</protein>
<dbReference type="SMART" id="SM00499">
    <property type="entry name" value="AAI"/>
    <property type="match status" value="1"/>
</dbReference>